<reference evidence="3" key="1">
    <citation type="submission" date="2017-10" db="EMBL/GenBank/DDBJ databases">
        <title>Completed PacBio SMRT sequence of Methylosinus trichosporium OB3b reveals presence of a third large plasmid.</title>
        <authorList>
            <person name="Charles T.C."/>
            <person name="Lynch M.D.J."/>
            <person name="Heil J.R."/>
            <person name="Cheng J."/>
        </authorList>
    </citation>
    <scope>NUCLEOTIDE SEQUENCE [LARGE SCALE GENOMIC DNA]</scope>
    <source>
        <strain evidence="3">OB3b</strain>
    </source>
</reference>
<name>A0A2D2D3M5_METT3</name>
<keyword evidence="1" id="KW-0812">Transmembrane</keyword>
<evidence type="ECO:0000313" key="3">
    <source>
        <dbReference type="Proteomes" id="UP000230709"/>
    </source>
</evidence>
<dbReference type="InterPro" id="IPR036869">
    <property type="entry name" value="J_dom_sf"/>
</dbReference>
<sequence length="236" mass="26783">MRADTALFHALELAIAPRLAARLRRRPLPDDVLEVIRIAAGCDATLEQAATLVRREPKFVKAAAQFYVLQIVLHPGADCYRMLGVREGASRDVMRLHLRWLLLWLHPDRSDSEWRSGYARMVLAAWREVGGHVAIPSCGSRNDIQAPMLASARRSIRKRIPHQRKRHARVSRWIVVAALLVAALSFLGPVRFSDLATAQGETLNRRRKVLRTSRRNAPNRVVDVQIETRFEAVEAR</sequence>
<dbReference type="Proteomes" id="UP000230709">
    <property type="component" value="Chromosome"/>
</dbReference>
<proteinExistence type="predicted"/>
<dbReference type="KEGG" id="mtw:CQW49_17980"/>
<gene>
    <name evidence="2" type="ORF">CQW49_17980</name>
</gene>
<keyword evidence="3" id="KW-1185">Reference proteome</keyword>
<dbReference type="STRING" id="595536.GCA_000178815_01584"/>
<protein>
    <recommendedName>
        <fullName evidence="4">J domain-containing protein</fullName>
    </recommendedName>
</protein>
<keyword evidence="1" id="KW-0472">Membrane</keyword>
<dbReference type="EMBL" id="CP023737">
    <property type="protein sequence ID" value="ATQ69556.1"/>
    <property type="molecule type" value="Genomic_DNA"/>
</dbReference>
<evidence type="ECO:0008006" key="4">
    <source>
        <dbReference type="Google" id="ProtNLM"/>
    </source>
</evidence>
<dbReference type="SUPFAM" id="SSF46565">
    <property type="entry name" value="Chaperone J-domain"/>
    <property type="match status" value="1"/>
</dbReference>
<dbReference type="RefSeq" id="WP_003610246.1">
    <property type="nucleotide sequence ID" value="NZ_ADVE02000001.1"/>
</dbReference>
<dbReference type="AlphaFoldDB" id="A0A2D2D3M5"/>
<evidence type="ECO:0000313" key="2">
    <source>
        <dbReference type="EMBL" id="ATQ69556.1"/>
    </source>
</evidence>
<organism evidence="2 3">
    <name type="scientific">Methylosinus trichosporium (strain ATCC 35070 / NCIMB 11131 / UNIQEM 75 / OB3b)</name>
    <dbReference type="NCBI Taxonomy" id="595536"/>
    <lineage>
        <taxon>Bacteria</taxon>
        <taxon>Pseudomonadati</taxon>
        <taxon>Pseudomonadota</taxon>
        <taxon>Alphaproteobacteria</taxon>
        <taxon>Hyphomicrobiales</taxon>
        <taxon>Methylocystaceae</taxon>
        <taxon>Methylosinus</taxon>
    </lineage>
</organism>
<feature type="transmembrane region" description="Helical" evidence="1">
    <location>
        <begin position="173"/>
        <end position="192"/>
    </location>
</feature>
<accession>A0A2D2D3M5</accession>
<evidence type="ECO:0000256" key="1">
    <source>
        <dbReference type="SAM" id="Phobius"/>
    </source>
</evidence>
<keyword evidence="1" id="KW-1133">Transmembrane helix</keyword>